<keyword evidence="1" id="KW-0472">Membrane</keyword>
<evidence type="ECO:0000313" key="2">
    <source>
        <dbReference type="EMBL" id="NRN65214.1"/>
    </source>
</evidence>
<evidence type="ECO:0000313" key="3">
    <source>
        <dbReference type="Proteomes" id="UP000763557"/>
    </source>
</evidence>
<evidence type="ECO:0000256" key="1">
    <source>
        <dbReference type="SAM" id="Phobius"/>
    </source>
</evidence>
<accession>A0ABX2F1K1</accession>
<proteinExistence type="predicted"/>
<organism evidence="2 3">
    <name type="scientific">Kibdelosporangium persicum</name>
    <dbReference type="NCBI Taxonomy" id="2698649"/>
    <lineage>
        <taxon>Bacteria</taxon>
        <taxon>Bacillati</taxon>
        <taxon>Actinomycetota</taxon>
        <taxon>Actinomycetes</taxon>
        <taxon>Pseudonocardiales</taxon>
        <taxon>Pseudonocardiaceae</taxon>
        <taxon>Kibdelosporangium</taxon>
    </lineage>
</organism>
<keyword evidence="3" id="KW-1185">Reference proteome</keyword>
<keyword evidence="1" id="KW-1133">Transmembrane helix</keyword>
<dbReference type="RefSeq" id="WP_173128713.1">
    <property type="nucleotide sequence ID" value="NZ_CBCSGW010000113.1"/>
</dbReference>
<comment type="caution">
    <text evidence="2">The sequence shown here is derived from an EMBL/GenBank/DDBJ whole genome shotgun (WGS) entry which is preliminary data.</text>
</comment>
<keyword evidence="1" id="KW-0812">Transmembrane</keyword>
<name>A0ABX2F1K1_9PSEU</name>
<dbReference type="Proteomes" id="UP000763557">
    <property type="component" value="Unassembled WGS sequence"/>
</dbReference>
<dbReference type="EMBL" id="JAAATY010000005">
    <property type="protein sequence ID" value="NRN65214.1"/>
    <property type="molecule type" value="Genomic_DNA"/>
</dbReference>
<reference evidence="2 3" key="1">
    <citation type="submission" date="2020-01" db="EMBL/GenBank/DDBJ databases">
        <title>Kibdelosporangium persica a novel Actinomycetes from a hot desert in Iran.</title>
        <authorList>
            <person name="Safaei N."/>
            <person name="Zaburannyi N."/>
            <person name="Mueller R."/>
            <person name="Wink J."/>
        </authorList>
    </citation>
    <scope>NUCLEOTIDE SEQUENCE [LARGE SCALE GENOMIC DNA]</scope>
    <source>
        <strain evidence="2 3">4NS15</strain>
    </source>
</reference>
<gene>
    <name evidence="2" type="ORF">GC106_24240</name>
</gene>
<protein>
    <submittedName>
        <fullName evidence="2">Uncharacterized protein</fullName>
    </submittedName>
</protein>
<sequence length="138" mass="15079">MHTMRYETELNGYRPFVPPPLPPGPVSGVRDGVTTLIVLASLFLVSAGIFVTLFLIARGDHANAVARLEERRSELAEVDERVASAEAGRRRADERNTVLKSDNAAMSGCVKAMRHYLWDGLADSRRAAAARDLLTKCG</sequence>
<feature type="transmembrane region" description="Helical" evidence="1">
    <location>
        <begin position="33"/>
        <end position="57"/>
    </location>
</feature>